<dbReference type="PANTHER" id="PTHR30413">
    <property type="entry name" value="INNER MEMBRANE TRANSPORT PERMEASE"/>
    <property type="match status" value="1"/>
</dbReference>
<dbReference type="GO" id="GO:0015920">
    <property type="term" value="P:lipopolysaccharide transport"/>
    <property type="evidence" value="ECO:0007669"/>
    <property type="project" value="TreeGrafter"/>
</dbReference>
<dbReference type="GO" id="GO:0005886">
    <property type="term" value="C:plasma membrane"/>
    <property type="evidence" value="ECO:0007669"/>
    <property type="project" value="UniProtKB-SubCell"/>
</dbReference>
<keyword evidence="3 9" id="KW-0813">Transport</keyword>
<protein>
    <recommendedName>
        <fullName evidence="9">Transport permease protein</fullName>
    </recommendedName>
</protein>
<dbReference type="OrthoDB" id="9786910at2"/>
<accession>A0A2U1AR06</accession>
<reference evidence="11 14" key="2">
    <citation type="submission" date="2020-04" db="EMBL/GenBank/DDBJ databases">
        <authorList>
            <person name="Hitch T.C.A."/>
            <person name="Wylensek D."/>
            <person name="Clavel T."/>
        </authorList>
    </citation>
    <scope>NUCLEOTIDE SEQUENCE [LARGE SCALE GENOMIC DNA]</scope>
    <source>
        <strain evidence="11 14">COR2-253-APC-1A</strain>
    </source>
</reference>
<feature type="transmembrane region" description="Helical" evidence="9">
    <location>
        <begin position="241"/>
        <end position="262"/>
    </location>
</feature>
<sequence length="273" mass="31324">MEEPPVLCIEAKKNNRLYLRDLWNYRELFAMLAWRDILVRYKQTVVGVAWSVIRPLLSMIVFTVVFGKIAGLPSDNVPYVLMVFAGMLPWQFFSNTLTTGSESLIGSQALISKVYFPRLIIPTSRIVISLIELAISALIFVPLFFWYRYVPSWQIVFLPFFVILVSAISLGITFIIAALNVKYRDFRYIVPFMVQFGMYVSPVGFSSAVIPEKWQLWYQLNPMVGVIDGIRWSLFNSPVSVQAVVISVIAAIVLMVAGFYFFRQMETEFADYI</sequence>
<keyword evidence="7 9" id="KW-1133">Transmembrane helix</keyword>
<dbReference type="InterPro" id="IPR047817">
    <property type="entry name" value="ABC2_TM_bact-type"/>
</dbReference>
<evidence type="ECO:0000256" key="3">
    <source>
        <dbReference type="ARBA" id="ARBA00022448"/>
    </source>
</evidence>
<evidence type="ECO:0000256" key="1">
    <source>
        <dbReference type="ARBA" id="ARBA00004429"/>
    </source>
</evidence>
<dbReference type="EMBL" id="QEKH01000024">
    <property type="protein sequence ID" value="PVY38836.1"/>
    <property type="molecule type" value="Genomic_DNA"/>
</dbReference>
<evidence type="ECO:0000256" key="4">
    <source>
        <dbReference type="ARBA" id="ARBA00022475"/>
    </source>
</evidence>
<dbReference type="PROSITE" id="PS51012">
    <property type="entry name" value="ABC_TM2"/>
    <property type="match status" value="1"/>
</dbReference>
<feature type="transmembrane region" description="Helical" evidence="9">
    <location>
        <begin position="188"/>
        <end position="210"/>
    </location>
</feature>
<reference evidence="12 13" key="1">
    <citation type="submission" date="2018-04" db="EMBL/GenBank/DDBJ databases">
        <title>Genomic Encyclopedia of Type Strains, Phase IV (KMG-IV): sequencing the most valuable type-strain genomes for metagenomic binning, comparative biology and taxonomic classification.</title>
        <authorList>
            <person name="Goeker M."/>
        </authorList>
    </citation>
    <scope>NUCLEOTIDE SEQUENCE [LARGE SCALE GENOMIC DNA]</scope>
    <source>
        <strain evidence="12 13">DSM 14823</strain>
    </source>
</reference>
<feature type="transmembrane region" description="Helical" evidence="9">
    <location>
        <begin position="126"/>
        <end position="147"/>
    </location>
</feature>
<keyword evidence="13" id="KW-1185">Reference proteome</keyword>
<evidence type="ECO:0000256" key="8">
    <source>
        <dbReference type="ARBA" id="ARBA00023136"/>
    </source>
</evidence>
<dbReference type="InterPro" id="IPR013525">
    <property type="entry name" value="ABC2_TM"/>
</dbReference>
<comment type="caution">
    <text evidence="12">The sequence shown here is derived from an EMBL/GenBank/DDBJ whole genome shotgun (WGS) entry which is preliminary data.</text>
</comment>
<comment type="subcellular location">
    <subcellularLocation>
        <location evidence="1">Cell inner membrane</location>
        <topology evidence="1">Multi-pass membrane protein</topology>
    </subcellularLocation>
    <subcellularLocation>
        <location evidence="9">Cell membrane</location>
        <topology evidence="9">Multi-pass membrane protein</topology>
    </subcellularLocation>
</comment>
<gene>
    <name evidence="12" type="ORF">C8D82_12472</name>
    <name evidence="11" type="ORF">HF882_18745</name>
</gene>
<dbReference type="PANTHER" id="PTHR30413:SF8">
    <property type="entry name" value="TRANSPORT PERMEASE PROTEIN"/>
    <property type="match status" value="1"/>
</dbReference>
<comment type="similarity">
    <text evidence="2 9">Belongs to the ABC-2 integral membrane protein family.</text>
</comment>
<name>A0A2U1AR06_9BACT</name>
<dbReference type="RefSeq" id="WP_116884947.1">
    <property type="nucleotide sequence ID" value="NZ_CABMMC010000021.1"/>
</dbReference>
<dbReference type="GO" id="GO:0140359">
    <property type="term" value="F:ABC-type transporter activity"/>
    <property type="evidence" value="ECO:0007669"/>
    <property type="project" value="InterPro"/>
</dbReference>
<evidence type="ECO:0000256" key="5">
    <source>
        <dbReference type="ARBA" id="ARBA00022519"/>
    </source>
</evidence>
<dbReference type="Proteomes" id="UP000576225">
    <property type="component" value="Unassembled WGS sequence"/>
</dbReference>
<feature type="domain" description="ABC transmembrane type-2" evidence="10">
    <location>
        <begin position="46"/>
        <end position="265"/>
    </location>
</feature>
<dbReference type="GeneID" id="78296237"/>
<keyword evidence="5" id="KW-0997">Cell inner membrane</keyword>
<evidence type="ECO:0000256" key="2">
    <source>
        <dbReference type="ARBA" id="ARBA00007783"/>
    </source>
</evidence>
<dbReference type="AlphaFoldDB" id="A0A2U1AR06"/>
<evidence type="ECO:0000313" key="13">
    <source>
        <dbReference type="Proteomes" id="UP000245959"/>
    </source>
</evidence>
<evidence type="ECO:0000256" key="9">
    <source>
        <dbReference type="RuleBase" id="RU361157"/>
    </source>
</evidence>
<evidence type="ECO:0000259" key="10">
    <source>
        <dbReference type="PROSITE" id="PS51012"/>
    </source>
</evidence>
<proteinExistence type="inferred from homology"/>
<evidence type="ECO:0000313" key="12">
    <source>
        <dbReference type="EMBL" id="PVY38836.1"/>
    </source>
</evidence>
<dbReference type="Pfam" id="PF01061">
    <property type="entry name" value="ABC2_membrane"/>
    <property type="match status" value="1"/>
</dbReference>
<evidence type="ECO:0000256" key="6">
    <source>
        <dbReference type="ARBA" id="ARBA00022692"/>
    </source>
</evidence>
<feature type="transmembrane region" description="Helical" evidence="9">
    <location>
        <begin position="45"/>
        <end position="67"/>
    </location>
</feature>
<keyword evidence="8 9" id="KW-0472">Membrane</keyword>
<feature type="transmembrane region" description="Helical" evidence="9">
    <location>
        <begin position="153"/>
        <end position="181"/>
    </location>
</feature>
<keyword evidence="4 9" id="KW-1003">Cell membrane</keyword>
<evidence type="ECO:0000313" key="11">
    <source>
        <dbReference type="EMBL" id="NMD88631.1"/>
    </source>
</evidence>
<evidence type="ECO:0000313" key="14">
    <source>
        <dbReference type="Proteomes" id="UP000576225"/>
    </source>
</evidence>
<feature type="transmembrane region" description="Helical" evidence="9">
    <location>
        <begin position="79"/>
        <end position="105"/>
    </location>
</feature>
<evidence type="ECO:0000256" key="7">
    <source>
        <dbReference type="ARBA" id="ARBA00022989"/>
    </source>
</evidence>
<dbReference type="Proteomes" id="UP000245959">
    <property type="component" value="Unassembled WGS sequence"/>
</dbReference>
<organism evidence="12 13">
    <name type="scientific">Victivallis vadensis</name>
    <dbReference type="NCBI Taxonomy" id="172901"/>
    <lineage>
        <taxon>Bacteria</taxon>
        <taxon>Pseudomonadati</taxon>
        <taxon>Lentisphaerota</taxon>
        <taxon>Lentisphaeria</taxon>
        <taxon>Victivallales</taxon>
        <taxon>Victivallaceae</taxon>
        <taxon>Victivallis</taxon>
    </lineage>
</organism>
<keyword evidence="6 9" id="KW-0812">Transmembrane</keyword>
<dbReference type="EMBL" id="JABAEW010000052">
    <property type="protein sequence ID" value="NMD88631.1"/>
    <property type="molecule type" value="Genomic_DNA"/>
</dbReference>